<proteinExistence type="predicted"/>
<dbReference type="GO" id="GO:0004842">
    <property type="term" value="F:ubiquitin-protein transferase activity"/>
    <property type="evidence" value="ECO:0007669"/>
    <property type="project" value="InterPro"/>
</dbReference>
<evidence type="ECO:0000259" key="4">
    <source>
        <dbReference type="PROSITE" id="PS50237"/>
    </source>
</evidence>
<dbReference type="PROSITE" id="PS50237">
    <property type="entry name" value="HECT"/>
    <property type="match status" value="1"/>
</dbReference>
<evidence type="ECO:0000256" key="2">
    <source>
        <dbReference type="ARBA" id="ARBA00022786"/>
    </source>
</evidence>
<evidence type="ECO:0000313" key="5">
    <source>
        <dbReference type="Ensembl" id="ENSBIXP00000009494.1"/>
    </source>
</evidence>
<dbReference type="InterPro" id="IPR035983">
    <property type="entry name" value="Hect_E3_ubiquitin_ligase"/>
</dbReference>
<dbReference type="AlphaFoldDB" id="A0A4W2C9D8"/>
<dbReference type="SUPFAM" id="SSF56204">
    <property type="entry name" value="Hect, E3 ligase catalytic domain"/>
    <property type="match status" value="1"/>
</dbReference>
<keyword evidence="1" id="KW-0808">Transferase</keyword>
<dbReference type="Pfam" id="PF00632">
    <property type="entry name" value="HECT"/>
    <property type="match status" value="1"/>
</dbReference>
<accession>A0A4W2C9D8</accession>
<organism evidence="5 6">
    <name type="scientific">Bos indicus x Bos taurus</name>
    <name type="common">Hybrid cattle</name>
    <dbReference type="NCBI Taxonomy" id="30522"/>
    <lineage>
        <taxon>Eukaryota</taxon>
        <taxon>Metazoa</taxon>
        <taxon>Chordata</taxon>
        <taxon>Craniata</taxon>
        <taxon>Vertebrata</taxon>
        <taxon>Euteleostomi</taxon>
        <taxon>Mammalia</taxon>
        <taxon>Eutheria</taxon>
        <taxon>Laurasiatheria</taxon>
        <taxon>Artiodactyla</taxon>
        <taxon>Ruminantia</taxon>
        <taxon>Pecora</taxon>
        <taxon>Bovidae</taxon>
        <taxon>Bovinae</taxon>
        <taxon>Bos</taxon>
    </lineage>
</organism>
<dbReference type="InterPro" id="IPR000569">
    <property type="entry name" value="HECT_dom"/>
</dbReference>
<keyword evidence="2 3" id="KW-0833">Ubl conjugation pathway</keyword>
<evidence type="ECO:0000313" key="6">
    <source>
        <dbReference type="Proteomes" id="UP000314981"/>
    </source>
</evidence>
<reference evidence="5" key="2">
    <citation type="submission" date="2025-08" db="UniProtKB">
        <authorList>
            <consortium name="Ensembl"/>
        </authorList>
    </citation>
    <scope>IDENTIFICATION</scope>
</reference>
<evidence type="ECO:0000256" key="3">
    <source>
        <dbReference type="PROSITE-ProRule" id="PRU00104"/>
    </source>
</evidence>
<protein>
    <recommendedName>
        <fullName evidence="4">HECT domain-containing protein</fullName>
    </recommendedName>
</protein>
<dbReference type="Ensembl" id="ENSBIXT00000017786.1">
    <property type="protein sequence ID" value="ENSBIXP00000009494.1"/>
    <property type="gene ID" value="ENSBIXG00000015166.1"/>
</dbReference>
<keyword evidence="6" id="KW-1185">Reference proteome</keyword>
<dbReference type="Gene3D" id="3.30.2410.10">
    <property type="entry name" value="Hect, E3 ligase catalytic domain"/>
    <property type="match status" value="1"/>
</dbReference>
<feature type="domain" description="HECT" evidence="4">
    <location>
        <begin position="25"/>
        <end position="53"/>
    </location>
</feature>
<comment type="caution">
    <text evidence="3">Lacks conserved residue(s) required for the propagation of feature annotation.</text>
</comment>
<evidence type="ECO:0000256" key="1">
    <source>
        <dbReference type="ARBA" id="ARBA00022679"/>
    </source>
</evidence>
<reference evidence="5 6" key="1">
    <citation type="submission" date="2018-11" db="EMBL/GenBank/DDBJ databases">
        <title>Haplotype-resolved cattle genomes.</title>
        <authorList>
            <person name="Low W.Y."/>
            <person name="Tearle R."/>
            <person name="Bickhart D.M."/>
            <person name="Rosen B.D."/>
            <person name="Koren S."/>
            <person name="Rhie A."/>
            <person name="Hiendleder S."/>
            <person name="Phillippy A.M."/>
            <person name="Smith T.P.L."/>
            <person name="Williams J.L."/>
        </authorList>
    </citation>
    <scope>NUCLEOTIDE SEQUENCE [LARGE SCALE GENOMIC DNA]</scope>
</reference>
<sequence>YHQSFNTIPTKPLTIQSYSQERPVFQLPEYSSKEKLKERLLKAITYAKGFGML</sequence>
<name>A0A4W2C9D8_BOBOX</name>
<dbReference type="Proteomes" id="UP000314981">
    <property type="component" value="Chromosome 9"/>
</dbReference>
<reference evidence="5" key="3">
    <citation type="submission" date="2025-09" db="UniProtKB">
        <authorList>
            <consortium name="Ensembl"/>
        </authorList>
    </citation>
    <scope>IDENTIFICATION</scope>
</reference>
<dbReference type="STRING" id="30522.A0A4W2C9D8"/>